<organism evidence="1 2">
    <name type="scientific">Nephila pilipes</name>
    <name type="common">Giant wood spider</name>
    <name type="synonym">Nephila maculata</name>
    <dbReference type="NCBI Taxonomy" id="299642"/>
    <lineage>
        <taxon>Eukaryota</taxon>
        <taxon>Metazoa</taxon>
        <taxon>Ecdysozoa</taxon>
        <taxon>Arthropoda</taxon>
        <taxon>Chelicerata</taxon>
        <taxon>Arachnida</taxon>
        <taxon>Araneae</taxon>
        <taxon>Araneomorphae</taxon>
        <taxon>Entelegynae</taxon>
        <taxon>Araneoidea</taxon>
        <taxon>Nephilidae</taxon>
        <taxon>Nephila</taxon>
    </lineage>
</organism>
<dbReference type="Proteomes" id="UP000887013">
    <property type="component" value="Unassembled WGS sequence"/>
</dbReference>
<name>A0A8X6NUX5_NEPPI</name>
<protein>
    <submittedName>
        <fullName evidence="1">Uncharacterized protein</fullName>
    </submittedName>
</protein>
<dbReference type="OrthoDB" id="6468292at2759"/>
<proteinExistence type="predicted"/>
<keyword evidence="2" id="KW-1185">Reference proteome</keyword>
<dbReference type="AlphaFoldDB" id="A0A8X6NUX5"/>
<sequence length="102" mass="11490">MISENLIFNSVESHNLHCSINPSVGLPGVFFYPILSAHVHKISDPPEYLRQHSLELINSNIPDDAILVYTDSSRNELSYSDNGIYNMAEDHSCKFNLRNPDG</sequence>
<evidence type="ECO:0000313" key="2">
    <source>
        <dbReference type="Proteomes" id="UP000887013"/>
    </source>
</evidence>
<evidence type="ECO:0000313" key="1">
    <source>
        <dbReference type="EMBL" id="GFT36748.1"/>
    </source>
</evidence>
<comment type="caution">
    <text evidence="1">The sequence shown here is derived from an EMBL/GenBank/DDBJ whole genome shotgun (WGS) entry which is preliminary data.</text>
</comment>
<dbReference type="EMBL" id="BMAW01062657">
    <property type="protein sequence ID" value="GFT36748.1"/>
    <property type="molecule type" value="Genomic_DNA"/>
</dbReference>
<gene>
    <name evidence="1" type="primary">AVEN_223852_1</name>
    <name evidence="1" type="ORF">NPIL_383211</name>
</gene>
<reference evidence="1" key="1">
    <citation type="submission" date="2020-08" db="EMBL/GenBank/DDBJ databases">
        <title>Multicomponent nature underlies the extraordinary mechanical properties of spider dragline silk.</title>
        <authorList>
            <person name="Kono N."/>
            <person name="Nakamura H."/>
            <person name="Mori M."/>
            <person name="Yoshida Y."/>
            <person name="Ohtoshi R."/>
            <person name="Malay A.D."/>
            <person name="Moran D.A.P."/>
            <person name="Tomita M."/>
            <person name="Numata K."/>
            <person name="Arakawa K."/>
        </authorList>
    </citation>
    <scope>NUCLEOTIDE SEQUENCE</scope>
</reference>
<accession>A0A8X6NUX5</accession>